<dbReference type="EMBL" id="JACEEZ010010991">
    <property type="protein sequence ID" value="KAG0721519.1"/>
    <property type="molecule type" value="Genomic_DNA"/>
</dbReference>
<dbReference type="OrthoDB" id="6752799at2759"/>
<dbReference type="SUPFAM" id="SSF53383">
    <property type="entry name" value="PLP-dependent transferases"/>
    <property type="match status" value="2"/>
</dbReference>
<dbReference type="Proteomes" id="UP000770661">
    <property type="component" value="Unassembled WGS sequence"/>
</dbReference>
<dbReference type="Pfam" id="PF00155">
    <property type="entry name" value="Aminotran_1_2"/>
    <property type="match status" value="1"/>
</dbReference>
<dbReference type="AlphaFoldDB" id="A0A8J5CTQ1"/>
<evidence type="ECO:0000259" key="9">
    <source>
        <dbReference type="Pfam" id="PF00155"/>
    </source>
</evidence>
<feature type="domain" description="Aminotransferase class I/classII large" evidence="9">
    <location>
        <begin position="141"/>
        <end position="493"/>
    </location>
</feature>
<dbReference type="Gene3D" id="3.40.640.10">
    <property type="entry name" value="Type I PLP-dependent aspartate aminotransferase-like (Major domain)"/>
    <property type="match status" value="1"/>
</dbReference>
<dbReference type="GO" id="GO:0005739">
    <property type="term" value="C:mitochondrion"/>
    <property type="evidence" value="ECO:0007669"/>
    <property type="project" value="TreeGrafter"/>
</dbReference>
<evidence type="ECO:0000256" key="5">
    <source>
        <dbReference type="ARBA" id="ARBA00022679"/>
    </source>
</evidence>
<proteinExistence type="inferred from homology"/>
<dbReference type="InterPro" id="IPR015424">
    <property type="entry name" value="PyrdxlP-dep_Trfase"/>
</dbReference>
<dbReference type="InterPro" id="IPR004838">
    <property type="entry name" value="NHTrfase_class1_PyrdxlP-BS"/>
</dbReference>
<organism evidence="10 11">
    <name type="scientific">Chionoecetes opilio</name>
    <name type="common">Atlantic snow crab</name>
    <name type="synonym">Cancer opilio</name>
    <dbReference type="NCBI Taxonomy" id="41210"/>
    <lineage>
        <taxon>Eukaryota</taxon>
        <taxon>Metazoa</taxon>
        <taxon>Ecdysozoa</taxon>
        <taxon>Arthropoda</taxon>
        <taxon>Crustacea</taxon>
        <taxon>Multicrustacea</taxon>
        <taxon>Malacostraca</taxon>
        <taxon>Eumalacostraca</taxon>
        <taxon>Eucarida</taxon>
        <taxon>Decapoda</taxon>
        <taxon>Pleocyemata</taxon>
        <taxon>Brachyura</taxon>
        <taxon>Eubrachyura</taxon>
        <taxon>Majoidea</taxon>
        <taxon>Majidae</taxon>
        <taxon>Chionoecetes</taxon>
    </lineage>
</organism>
<evidence type="ECO:0000313" key="11">
    <source>
        <dbReference type="Proteomes" id="UP000770661"/>
    </source>
</evidence>
<name>A0A8J5CTQ1_CHIOP</name>
<dbReference type="EC" id="2.6.1.1" evidence="8"/>
<evidence type="ECO:0000256" key="8">
    <source>
        <dbReference type="RuleBase" id="RU000480"/>
    </source>
</evidence>
<evidence type="ECO:0000256" key="2">
    <source>
        <dbReference type="ARBA" id="ARBA00007441"/>
    </source>
</evidence>
<sequence>MALTGTNRLALTRNNRLWAPYVYSRASSWWSGVEMGPPDAILGVTEAFKRDTNPKKINLGVGAYRDDNGKPFVLPSVRKSCSVVPLQPVLASLNYSESVAVTDLEYDAQSDTERNDAGRIYYEENEPQIVMGSYMFEPEYEVDEQVLAEPEAEVLLIDQKLDKEYLPISGNAEFCKESIKLAIGDDNPALAEGRNVTVQGISGTGALRIGSTFLSKFFPGPKNVWLPAPTWGNHVPIFKHVNMDIQHYRYYDPKTSGFDFSGAMEDISKIPEGSLIMLHACAHNPTGVDPKAEHWDEMSKVIKARKLLPFFDMAYQGFASGDIAKDAYAVRKFLDDGHKICLSQSFSKNMGLYGERAGAFSIICHDKDEAARVMSQVKILIRPLYSNPPLHGSRIVATILTNPELRTIWEADVKGMADRIISMRDKLQANLAKEGSVRNWSHITEQIGMFCFTGMTPPQVEKLTKEFSIYLTKDGRISVAGIATTNVEYLAHAMHQVTK</sequence>
<comment type="similarity">
    <text evidence="2">Belongs to the class-I pyridoxal-phosphate-dependent aminotransferase family.</text>
</comment>
<comment type="miscellaneous">
    <text evidence="8">In eukaryotes there are cytoplasmic, mitochondrial and chloroplastic isozymes.</text>
</comment>
<dbReference type="PROSITE" id="PS00105">
    <property type="entry name" value="AA_TRANSFER_CLASS_1"/>
    <property type="match status" value="1"/>
</dbReference>
<dbReference type="PRINTS" id="PR00799">
    <property type="entry name" value="TRANSAMINASE"/>
</dbReference>
<dbReference type="FunFam" id="3.40.640.10:FF:000026">
    <property type="entry name" value="Aspartate aminotransferase"/>
    <property type="match status" value="1"/>
</dbReference>
<evidence type="ECO:0000256" key="3">
    <source>
        <dbReference type="ARBA" id="ARBA00011738"/>
    </source>
</evidence>
<keyword evidence="4 8" id="KW-0032">Aminotransferase</keyword>
<accession>A0A8J5CTQ1</accession>
<dbReference type="CDD" id="cd00609">
    <property type="entry name" value="AAT_like"/>
    <property type="match status" value="1"/>
</dbReference>
<comment type="cofactor">
    <cofactor evidence="1">
        <name>pyridoxal 5'-phosphate</name>
        <dbReference type="ChEBI" id="CHEBI:597326"/>
    </cofactor>
</comment>
<evidence type="ECO:0000256" key="6">
    <source>
        <dbReference type="ARBA" id="ARBA00022898"/>
    </source>
</evidence>
<dbReference type="InterPro" id="IPR015421">
    <property type="entry name" value="PyrdxlP-dep_Trfase_major"/>
</dbReference>
<dbReference type="Gene3D" id="3.90.1150.10">
    <property type="entry name" value="Aspartate Aminotransferase, domain 1"/>
    <property type="match status" value="2"/>
</dbReference>
<protein>
    <recommendedName>
        <fullName evidence="8">Aspartate aminotransferase</fullName>
        <ecNumber evidence="8">2.6.1.1</ecNumber>
    </recommendedName>
</protein>
<dbReference type="PANTHER" id="PTHR11879:SF22">
    <property type="entry name" value="ASPARTATE AMINOTRANSFERASE, MITOCHONDRIAL"/>
    <property type="match status" value="1"/>
</dbReference>
<evidence type="ECO:0000313" key="10">
    <source>
        <dbReference type="EMBL" id="KAG0721519.1"/>
    </source>
</evidence>
<evidence type="ECO:0000256" key="4">
    <source>
        <dbReference type="ARBA" id="ARBA00022576"/>
    </source>
</evidence>
<dbReference type="GO" id="GO:0030170">
    <property type="term" value="F:pyridoxal phosphate binding"/>
    <property type="evidence" value="ECO:0007669"/>
    <property type="project" value="InterPro"/>
</dbReference>
<keyword evidence="11" id="KW-1185">Reference proteome</keyword>
<dbReference type="GO" id="GO:0006533">
    <property type="term" value="P:L-aspartate catabolic process"/>
    <property type="evidence" value="ECO:0007669"/>
    <property type="project" value="TreeGrafter"/>
</dbReference>
<dbReference type="NCBIfam" id="NF006719">
    <property type="entry name" value="PRK09257.1"/>
    <property type="match status" value="1"/>
</dbReference>
<dbReference type="FunFam" id="3.90.1150.10:FF:000001">
    <property type="entry name" value="Aspartate aminotransferase"/>
    <property type="match status" value="1"/>
</dbReference>
<dbReference type="GO" id="GO:0004069">
    <property type="term" value="F:L-aspartate:2-oxoglutarate aminotransferase activity"/>
    <property type="evidence" value="ECO:0007669"/>
    <property type="project" value="UniProtKB-EC"/>
</dbReference>
<gene>
    <name evidence="10" type="primary">Got2</name>
    <name evidence="10" type="ORF">GWK47_006323</name>
</gene>
<keyword evidence="6" id="KW-0663">Pyridoxal phosphate</keyword>
<dbReference type="PANTHER" id="PTHR11879">
    <property type="entry name" value="ASPARTATE AMINOTRANSFERASE"/>
    <property type="match status" value="1"/>
</dbReference>
<comment type="caution">
    <text evidence="10">The sequence shown here is derived from an EMBL/GenBank/DDBJ whole genome shotgun (WGS) entry which is preliminary data.</text>
</comment>
<comment type="subunit">
    <text evidence="3 8">Homodimer.</text>
</comment>
<evidence type="ECO:0000256" key="7">
    <source>
        <dbReference type="ARBA" id="ARBA00049185"/>
    </source>
</evidence>
<reference evidence="10" key="1">
    <citation type="submission" date="2020-07" db="EMBL/GenBank/DDBJ databases">
        <title>The High-quality genome of the commercially important snow crab, Chionoecetes opilio.</title>
        <authorList>
            <person name="Jeong J.-H."/>
            <person name="Ryu S."/>
        </authorList>
    </citation>
    <scope>NUCLEOTIDE SEQUENCE</scope>
    <source>
        <strain evidence="10">MADBK_172401_WGS</strain>
        <tissue evidence="10">Digestive gland</tissue>
    </source>
</reference>
<dbReference type="InterPro" id="IPR015422">
    <property type="entry name" value="PyrdxlP-dep_Trfase_small"/>
</dbReference>
<keyword evidence="5 8" id="KW-0808">Transferase</keyword>
<dbReference type="InterPro" id="IPR000796">
    <property type="entry name" value="Asp_trans"/>
</dbReference>
<dbReference type="InterPro" id="IPR004839">
    <property type="entry name" value="Aminotransferase_I/II_large"/>
</dbReference>
<evidence type="ECO:0000256" key="1">
    <source>
        <dbReference type="ARBA" id="ARBA00001933"/>
    </source>
</evidence>
<comment type="catalytic activity">
    <reaction evidence="7 8">
        <text>L-aspartate + 2-oxoglutarate = oxaloacetate + L-glutamate</text>
        <dbReference type="Rhea" id="RHEA:21824"/>
        <dbReference type="ChEBI" id="CHEBI:16452"/>
        <dbReference type="ChEBI" id="CHEBI:16810"/>
        <dbReference type="ChEBI" id="CHEBI:29985"/>
        <dbReference type="ChEBI" id="CHEBI:29991"/>
        <dbReference type="EC" id="2.6.1.1"/>
    </reaction>
</comment>